<name>A0A1E3VFW6_9HYPH</name>
<sequence length="250" mass="26827">MIVNSAMSIINAYLRLVERWRWSLLLTLLIATFLLQPLWSHTRLGELANVTLYLLVFGGAVHAGRIGATSAVGVIALLSMALALQVLSTLGIAGLDGPLLGLMLVIVVSALIATFAELVGSREMTTDSLAGAIFGYFMIATAWALLYLRLEAWQAGSFRIPNGGDLDMQLLYFSLVTITTVGYGDITPATPTAQVLSVLEAAIGTLYIAILIGRIVGQFKFGEKRVEPECERSAMSFTGQRSPEEDKGAS</sequence>
<feature type="transmembrane region" description="Helical" evidence="2">
    <location>
        <begin position="64"/>
        <end position="87"/>
    </location>
</feature>
<dbReference type="Pfam" id="PF07885">
    <property type="entry name" value="Ion_trans_2"/>
    <property type="match status" value="1"/>
</dbReference>
<evidence type="ECO:0000313" key="5">
    <source>
        <dbReference type="Proteomes" id="UP000094342"/>
    </source>
</evidence>
<keyword evidence="2" id="KW-0472">Membrane</keyword>
<feature type="transmembrane region" description="Helical" evidence="2">
    <location>
        <begin position="192"/>
        <end position="216"/>
    </location>
</feature>
<dbReference type="AlphaFoldDB" id="A0A1E3VFW6"/>
<keyword evidence="2" id="KW-0812">Transmembrane</keyword>
<proteinExistence type="predicted"/>
<dbReference type="Gene3D" id="1.10.287.70">
    <property type="match status" value="1"/>
</dbReference>
<organism evidence="4 5">
    <name type="scientific">Sinorhizobium alkalisoli</name>
    <dbReference type="NCBI Taxonomy" id="1752398"/>
    <lineage>
        <taxon>Bacteria</taxon>
        <taxon>Pseudomonadati</taxon>
        <taxon>Pseudomonadota</taxon>
        <taxon>Alphaproteobacteria</taxon>
        <taxon>Hyphomicrobiales</taxon>
        <taxon>Rhizobiaceae</taxon>
        <taxon>Sinorhizobium/Ensifer group</taxon>
        <taxon>Sinorhizobium</taxon>
    </lineage>
</organism>
<feature type="transmembrane region" description="Helical" evidence="2">
    <location>
        <begin position="99"/>
        <end position="116"/>
    </location>
</feature>
<gene>
    <name evidence="4" type="ORF">A8M32_07075</name>
</gene>
<dbReference type="EMBL" id="LYBW01000050">
    <property type="protein sequence ID" value="ODR92021.1"/>
    <property type="molecule type" value="Genomic_DNA"/>
</dbReference>
<protein>
    <recommendedName>
        <fullName evidence="3">Potassium channel domain-containing protein</fullName>
    </recommendedName>
</protein>
<dbReference type="InterPro" id="IPR013099">
    <property type="entry name" value="K_chnl_dom"/>
</dbReference>
<evidence type="ECO:0000256" key="2">
    <source>
        <dbReference type="SAM" id="Phobius"/>
    </source>
</evidence>
<evidence type="ECO:0000259" key="3">
    <source>
        <dbReference type="Pfam" id="PF07885"/>
    </source>
</evidence>
<feature type="domain" description="Potassium channel" evidence="3">
    <location>
        <begin position="169"/>
        <end position="216"/>
    </location>
</feature>
<accession>A0A1E3VFW6</accession>
<dbReference type="STRING" id="1752398.A8M32_07075"/>
<keyword evidence="5" id="KW-1185">Reference proteome</keyword>
<keyword evidence="2" id="KW-1133">Transmembrane helix</keyword>
<dbReference type="SUPFAM" id="SSF81324">
    <property type="entry name" value="Voltage-gated potassium channels"/>
    <property type="match status" value="1"/>
</dbReference>
<comment type="caution">
    <text evidence="4">The sequence shown here is derived from an EMBL/GenBank/DDBJ whole genome shotgun (WGS) entry which is preliminary data.</text>
</comment>
<feature type="transmembrane region" description="Helical" evidence="2">
    <location>
        <begin position="128"/>
        <end position="148"/>
    </location>
</feature>
<dbReference type="OrthoDB" id="9799090at2"/>
<evidence type="ECO:0000313" key="4">
    <source>
        <dbReference type="EMBL" id="ODR92021.1"/>
    </source>
</evidence>
<reference evidence="5" key="1">
    <citation type="submission" date="2016-05" db="EMBL/GenBank/DDBJ databases">
        <authorList>
            <person name="Li Y."/>
        </authorList>
    </citation>
    <scope>NUCLEOTIDE SEQUENCE [LARGE SCALE GENOMIC DNA]</scope>
    <source>
        <strain evidence="5">YIC4027</strain>
    </source>
</reference>
<feature type="region of interest" description="Disordered" evidence="1">
    <location>
        <begin position="231"/>
        <end position="250"/>
    </location>
</feature>
<dbReference type="Proteomes" id="UP000094342">
    <property type="component" value="Unassembled WGS sequence"/>
</dbReference>
<evidence type="ECO:0000256" key="1">
    <source>
        <dbReference type="SAM" id="MobiDB-lite"/>
    </source>
</evidence>